<gene>
    <name evidence="8" type="ORF">AACH11_00325</name>
</gene>
<proteinExistence type="inferred from homology"/>
<feature type="transmembrane region" description="Helical" evidence="7">
    <location>
        <begin position="413"/>
        <end position="433"/>
    </location>
</feature>
<dbReference type="PANTHER" id="PTHR30250:SF10">
    <property type="entry name" value="LIPOPOLYSACCHARIDE BIOSYNTHESIS PROTEIN WZXC"/>
    <property type="match status" value="1"/>
</dbReference>
<keyword evidence="3" id="KW-1003">Cell membrane</keyword>
<keyword evidence="9" id="KW-1185">Reference proteome</keyword>
<dbReference type="Proteomes" id="UP001368500">
    <property type="component" value="Unassembled WGS sequence"/>
</dbReference>
<feature type="transmembrane region" description="Helical" evidence="7">
    <location>
        <begin position="369"/>
        <end position="392"/>
    </location>
</feature>
<feature type="transmembrane region" description="Helical" evidence="7">
    <location>
        <begin position="142"/>
        <end position="161"/>
    </location>
</feature>
<reference evidence="8 9" key="1">
    <citation type="submission" date="2024-04" db="EMBL/GenBank/DDBJ databases">
        <title>Novel species of the genus Ideonella isolated from streams.</title>
        <authorList>
            <person name="Lu H."/>
        </authorList>
    </citation>
    <scope>NUCLEOTIDE SEQUENCE [LARGE SCALE GENOMIC DNA]</scope>
    <source>
        <strain evidence="8 9">BYS139W</strain>
    </source>
</reference>
<feature type="transmembrane region" description="Helical" evidence="7">
    <location>
        <begin position="41"/>
        <end position="64"/>
    </location>
</feature>
<dbReference type="RefSeq" id="WP_341372199.1">
    <property type="nucleotide sequence ID" value="NZ_JBBUTF010000001.1"/>
</dbReference>
<dbReference type="PANTHER" id="PTHR30250">
    <property type="entry name" value="PST FAMILY PREDICTED COLANIC ACID TRANSPORTER"/>
    <property type="match status" value="1"/>
</dbReference>
<dbReference type="InterPro" id="IPR050833">
    <property type="entry name" value="Poly_Biosynth_Transport"/>
</dbReference>
<evidence type="ECO:0000313" key="9">
    <source>
        <dbReference type="Proteomes" id="UP001368500"/>
    </source>
</evidence>
<keyword evidence="5 7" id="KW-1133">Transmembrane helix</keyword>
<evidence type="ECO:0000313" key="8">
    <source>
        <dbReference type="EMBL" id="MEK8024413.1"/>
    </source>
</evidence>
<evidence type="ECO:0000256" key="4">
    <source>
        <dbReference type="ARBA" id="ARBA00022692"/>
    </source>
</evidence>
<keyword evidence="6 7" id="KW-0472">Membrane</keyword>
<comment type="similarity">
    <text evidence="2">Belongs to the polysaccharide synthase family.</text>
</comment>
<comment type="subcellular location">
    <subcellularLocation>
        <location evidence="1">Cell membrane</location>
        <topology evidence="1">Multi-pass membrane protein</topology>
    </subcellularLocation>
</comment>
<evidence type="ECO:0000256" key="1">
    <source>
        <dbReference type="ARBA" id="ARBA00004651"/>
    </source>
</evidence>
<sequence length="496" mass="52941">MTQLRRSLAWSAAQSYLGVALQLLSTMVLSRVLTPAEVGTFAVATVFAALASNFRDFGVAEYLIQAKELTHRQIRAAFAVNIGVSWAMALALALGAGLAGQFYREPGISEVMRIQALNFVLIPFGAINMAWYRREMNFKPMFMAGVLSDVIGLVVAITLALRGHGALSLAWSSFAGVVVTWLVSVSFRPRDFPRWPGLAGIREVLHFGGFASGIYLLGQLGRNAPELVIGRVQDVSAVAMFSRGGGLVQLFRQLVVRAIMPVCLPYFAQSVRDEGSVNRAYGRGVAIFTVIGWTFLGFLALAAWPSIRVVYGDQWLAAVPLAQLLCLAAAFEIVHYLAKEALLAHGQVKAASRLQAELQGVQLVGLLGVLPWGLTGACVGLIAAQAIGLVLSQRALHQGTGYTLGELLAPCRASAPVALIALAPMGALVLAWPATASNYLGQLAVGGLLTTATWLLALQRTGHPLWAEIARLIVPLRRRFGGRSADTPEPSDGAPH</sequence>
<feature type="transmembrane region" description="Helical" evidence="7">
    <location>
        <begin position="439"/>
        <end position="458"/>
    </location>
</feature>
<feature type="transmembrane region" description="Helical" evidence="7">
    <location>
        <begin position="167"/>
        <end position="187"/>
    </location>
</feature>
<feature type="transmembrane region" description="Helical" evidence="7">
    <location>
        <begin position="7"/>
        <end position="29"/>
    </location>
</feature>
<dbReference type="Pfam" id="PF13440">
    <property type="entry name" value="Polysacc_synt_3"/>
    <property type="match status" value="1"/>
</dbReference>
<evidence type="ECO:0000256" key="3">
    <source>
        <dbReference type="ARBA" id="ARBA00022475"/>
    </source>
</evidence>
<feature type="transmembrane region" description="Helical" evidence="7">
    <location>
        <begin position="76"/>
        <end position="99"/>
    </location>
</feature>
<organism evidence="8 9">
    <name type="scientific">Pseudaquabacterium rugosum</name>
    <dbReference type="NCBI Taxonomy" id="2984194"/>
    <lineage>
        <taxon>Bacteria</taxon>
        <taxon>Pseudomonadati</taxon>
        <taxon>Pseudomonadota</taxon>
        <taxon>Betaproteobacteria</taxon>
        <taxon>Burkholderiales</taxon>
        <taxon>Sphaerotilaceae</taxon>
        <taxon>Pseudaquabacterium</taxon>
    </lineage>
</organism>
<comment type="caution">
    <text evidence="8">The sequence shown here is derived from an EMBL/GenBank/DDBJ whole genome shotgun (WGS) entry which is preliminary data.</text>
</comment>
<feature type="transmembrane region" description="Helical" evidence="7">
    <location>
        <begin position="111"/>
        <end position="130"/>
    </location>
</feature>
<dbReference type="EMBL" id="JBBUTF010000001">
    <property type="protein sequence ID" value="MEK8024413.1"/>
    <property type="molecule type" value="Genomic_DNA"/>
</dbReference>
<feature type="transmembrane region" description="Helical" evidence="7">
    <location>
        <begin position="280"/>
        <end position="303"/>
    </location>
</feature>
<name>A0ABU9B3G5_9BURK</name>
<dbReference type="CDD" id="cd13127">
    <property type="entry name" value="MATE_tuaB_like"/>
    <property type="match status" value="1"/>
</dbReference>
<protein>
    <submittedName>
        <fullName evidence="8">Lipopolysaccharide biosynthesis protein</fullName>
    </submittedName>
</protein>
<accession>A0ABU9B3G5</accession>
<evidence type="ECO:0000256" key="6">
    <source>
        <dbReference type="ARBA" id="ARBA00023136"/>
    </source>
</evidence>
<keyword evidence="4 7" id="KW-0812">Transmembrane</keyword>
<evidence type="ECO:0000256" key="2">
    <source>
        <dbReference type="ARBA" id="ARBA00007430"/>
    </source>
</evidence>
<evidence type="ECO:0000256" key="5">
    <source>
        <dbReference type="ARBA" id="ARBA00022989"/>
    </source>
</evidence>
<evidence type="ECO:0000256" key="7">
    <source>
        <dbReference type="SAM" id="Phobius"/>
    </source>
</evidence>